<dbReference type="Proteomes" id="UP000037891">
    <property type="component" value="Unassembled WGS sequence"/>
</dbReference>
<accession>A0A0N0X9P0</accession>
<dbReference type="AlphaFoldDB" id="A0A0N0X9P0"/>
<proteinExistence type="predicted"/>
<evidence type="ECO:0000313" key="2">
    <source>
        <dbReference type="Proteomes" id="UP000037891"/>
    </source>
</evidence>
<evidence type="ECO:0000313" key="1">
    <source>
        <dbReference type="EMBL" id="KPC29073.1"/>
    </source>
</evidence>
<sequence length="37" mass="4315">MLQVENYIETDKFNAHSSQISFENFIQNDISAILRVV</sequence>
<dbReference type="EMBL" id="LGLN01000063">
    <property type="protein sequence ID" value="KPC29073.1"/>
    <property type="molecule type" value="Genomic_DNA"/>
</dbReference>
<comment type="caution">
    <text evidence="1">The sequence shown here is derived from an EMBL/GenBank/DDBJ whole genome shotgun (WGS) entry which is preliminary data.</text>
</comment>
<name>A0A0N0X9P0_PSESX</name>
<reference evidence="1 2" key="2">
    <citation type="submission" date="2015-10" db="EMBL/GenBank/DDBJ databases">
        <title>Comparative genomics and high-throughput reverse genetic screens identify a new phytobacterial MAMP and an Arabidopsis receptor required for immune elicitation.</title>
        <authorList>
            <person name="Mott G.A."/>
            <person name="Thakur S."/>
            <person name="Wang P.W."/>
            <person name="Desveaux D."/>
            <person name="Guttman D.S."/>
        </authorList>
    </citation>
    <scope>NUCLEOTIDE SEQUENCE [LARGE SCALE GENOMIC DNA]</scope>
    <source>
        <strain evidence="1 2">0788_9</strain>
    </source>
</reference>
<organism evidence="1 2">
    <name type="scientific">Pseudomonas syringae pv. cilantro</name>
    <dbReference type="NCBI Taxonomy" id="81035"/>
    <lineage>
        <taxon>Bacteria</taxon>
        <taxon>Pseudomonadati</taxon>
        <taxon>Pseudomonadota</taxon>
        <taxon>Gammaproteobacteria</taxon>
        <taxon>Pseudomonadales</taxon>
        <taxon>Pseudomonadaceae</taxon>
        <taxon>Pseudomonas</taxon>
        <taxon>Pseudomonas syringae</taxon>
    </lineage>
</organism>
<reference evidence="1 2" key="1">
    <citation type="submission" date="2015-07" db="EMBL/GenBank/DDBJ databases">
        <authorList>
            <person name="Noorani M."/>
        </authorList>
    </citation>
    <scope>NUCLEOTIDE SEQUENCE [LARGE SCALE GENOMIC DNA]</scope>
    <source>
        <strain evidence="1 2">0788_9</strain>
    </source>
</reference>
<protein>
    <submittedName>
        <fullName evidence="1">Uncharacterized protein</fullName>
    </submittedName>
</protein>
<gene>
    <name evidence="1" type="ORF">ABJ99_3276</name>
</gene>